<name>A0A397SVH1_9GLOM</name>
<dbReference type="EMBL" id="QKYT01000255">
    <property type="protein sequence ID" value="RIA88626.1"/>
    <property type="molecule type" value="Genomic_DNA"/>
</dbReference>
<proteinExistence type="predicted"/>
<dbReference type="OrthoDB" id="2305733at2759"/>
<gene>
    <name evidence="1" type="ORF">C1645_739262</name>
</gene>
<keyword evidence="2" id="KW-1185">Reference proteome</keyword>
<accession>A0A397SVH1</accession>
<protein>
    <submittedName>
        <fullName evidence="1">Uncharacterized protein</fullName>
    </submittedName>
</protein>
<comment type="caution">
    <text evidence="1">The sequence shown here is derived from an EMBL/GenBank/DDBJ whole genome shotgun (WGS) entry which is preliminary data.</text>
</comment>
<evidence type="ECO:0000313" key="1">
    <source>
        <dbReference type="EMBL" id="RIA88626.1"/>
    </source>
</evidence>
<evidence type="ECO:0000313" key="2">
    <source>
        <dbReference type="Proteomes" id="UP000265703"/>
    </source>
</evidence>
<dbReference type="AlphaFoldDB" id="A0A397SVH1"/>
<sequence length="303" mass="35883">MSENKDIQKFIFKICSQILSINSSHILENDDYVYNNIDILLQEEFQRNNVRVMNRYILNDIPNQLYTRQLYIDYDKNTLKNIIPICKNWFKPLVDNLKDVDKRKRSEWIQNYDKNNSVEELKTRLINDDVNDKFIKIIPGFKYLVHIQWEFNDDIDDNNGLIFGSDYGVYLVVETKWLNMNYGKHAQSSRNNARSEVKERAQRFKQFAIAKYKNEAIKVIGATYTNDTENEELQYIDDRDKEIAKIIKTFHINLYVCGIYSGGIATSNQMASGIVKNFEGYIPLELCLIFFKDLIFFFNPYNK</sequence>
<reference evidence="1 2" key="1">
    <citation type="submission" date="2018-06" db="EMBL/GenBank/DDBJ databases">
        <title>Comparative genomics reveals the genomic features of Rhizophagus irregularis, R. cerebriforme, R. diaphanum and Gigaspora rosea, and their symbiotic lifestyle signature.</title>
        <authorList>
            <person name="Morin E."/>
            <person name="San Clemente H."/>
            <person name="Chen E.C.H."/>
            <person name="De La Providencia I."/>
            <person name="Hainaut M."/>
            <person name="Kuo A."/>
            <person name="Kohler A."/>
            <person name="Murat C."/>
            <person name="Tang N."/>
            <person name="Roy S."/>
            <person name="Loubradou J."/>
            <person name="Henrissat B."/>
            <person name="Grigoriev I.V."/>
            <person name="Corradi N."/>
            <person name="Roux C."/>
            <person name="Martin F.M."/>
        </authorList>
    </citation>
    <scope>NUCLEOTIDE SEQUENCE [LARGE SCALE GENOMIC DNA]</scope>
    <source>
        <strain evidence="1 2">DAOM 227022</strain>
    </source>
</reference>
<dbReference type="Proteomes" id="UP000265703">
    <property type="component" value="Unassembled WGS sequence"/>
</dbReference>
<organism evidence="1 2">
    <name type="scientific">Glomus cerebriforme</name>
    <dbReference type="NCBI Taxonomy" id="658196"/>
    <lineage>
        <taxon>Eukaryota</taxon>
        <taxon>Fungi</taxon>
        <taxon>Fungi incertae sedis</taxon>
        <taxon>Mucoromycota</taxon>
        <taxon>Glomeromycotina</taxon>
        <taxon>Glomeromycetes</taxon>
        <taxon>Glomerales</taxon>
        <taxon>Glomeraceae</taxon>
        <taxon>Glomus</taxon>
    </lineage>
</organism>